<dbReference type="EMBL" id="JACXVP010000003">
    <property type="protein sequence ID" value="KAG5616463.1"/>
    <property type="molecule type" value="Genomic_DNA"/>
</dbReference>
<dbReference type="InterPro" id="IPR009057">
    <property type="entry name" value="Homeodomain-like_sf"/>
</dbReference>
<gene>
    <name evidence="9" type="ORF">H5410_016287</name>
</gene>
<dbReference type="PROSITE" id="PS50090">
    <property type="entry name" value="MYB_LIKE"/>
    <property type="match status" value="2"/>
</dbReference>
<keyword evidence="3" id="KW-0805">Transcription regulation</keyword>
<feature type="domain" description="Myb-like" evidence="7">
    <location>
        <begin position="29"/>
        <end position="81"/>
    </location>
</feature>
<dbReference type="OrthoDB" id="2143914at2759"/>
<keyword evidence="5" id="KW-0804">Transcription</keyword>
<dbReference type="InterPro" id="IPR051953">
    <property type="entry name" value="Plant_SW-associated_TFs"/>
</dbReference>
<accession>A0A9J5ZX57</accession>
<sequence>MFPQQRLKTVELVNLFTIMPRVQLQQQQCTNMKKGAWSPEEDQKLKSYIMKFGIWNWSHMPKFAGLSRTGKSCRLRWMNYLRPDVKRGPFTMEEVEIVIKTYQELGNKWSAIAGRVPGRTDNEIKNFFHTHLKKQLGVKNVASMKRTKRVVMKKDKDQNEMTNIYADKSSPNVCNYSLEKSSSTIITWEENEMTDIVSSSNIVILESNPEIEKISTNNVGCHLCQFEYPHPCTLSGLDFFHQFDVLWDAQHLTIF</sequence>
<evidence type="ECO:0000256" key="4">
    <source>
        <dbReference type="ARBA" id="ARBA00023125"/>
    </source>
</evidence>
<proteinExistence type="predicted"/>
<feature type="domain" description="Myb-like" evidence="7">
    <location>
        <begin position="82"/>
        <end position="132"/>
    </location>
</feature>
<comment type="caution">
    <text evidence="9">The sequence shown here is derived from an EMBL/GenBank/DDBJ whole genome shotgun (WGS) entry which is preliminary data.</text>
</comment>
<feature type="domain" description="HTH myb-type" evidence="8">
    <location>
        <begin position="33"/>
        <end position="81"/>
    </location>
</feature>
<evidence type="ECO:0000313" key="9">
    <source>
        <dbReference type="EMBL" id="KAG5616463.1"/>
    </source>
</evidence>
<dbReference type="InterPro" id="IPR017930">
    <property type="entry name" value="Myb_dom"/>
</dbReference>
<reference evidence="9 10" key="1">
    <citation type="submission" date="2020-09" db="EMBL/GenBank/DDBJ databases">
        <title>De no assembly of potato wild relative species, Solanum commersonii.</title>
        <authorList>
            <person name="Cho K."/>
        </authorList>
    </citation>
    <scope>NUCLEOTIDE SEQUENCE [LARGE SCALE GENOMIC DNA]</scope>
    <source>
        <strain evidence="9">LZ3.2</strain>
        <tissue evidence="9">Leaf</tissue>
    </source>
</reference>
<dbReference type="Proteomes" id="UP000824120">
    <property type="component" value="Chromosome 3"/>
</dbReference>
<evidence type="ECO:0000256" key="1">
    <source>
        <dbReference type="ARBA" id="ARBA00004123"/>
    </source>
</evidence>
<dbReference type="SMART" id="SM00717">
    <property type="entry name" value="SANT"/>
    <property type="match status" value="2"/>
</dbReference>
<dbReference type="PANTHER" id="PTHR47997:SF50">
    <property type="entry name" value="GMMYB29A1 PROTEIN"/>
    <property type="match status" value="1"/>
</dbReference>
<dbReference type="Gene3D" id="1.10.10.60">
    <property type="entry name" value="Homeodomain-like"/>
    <property type="match status" value="2"/>
</dbReference>
<evidence type="ECO:0000256" key="3">
    <source>
        <dbReference type="ARBA" id="ARBA00023015"/>
    </source>
</evidence>
<dbReference type="GO" id="GO:0005634">
    <property type="term" value="C:nucleus"/>
    <property type="evidence" value="ECO:0007669"/>
    <property type="project" value="UniProtKB-SubCell"/>
</dbReference>
<evidence type="ECO:0000259" key="7">
    <source>
        <dbReference type="PROSITE" id="PS50090"/>
    </source>
</evidence>
<keyword evidence="2" id="KW-0677">Repeat</keyword>
<dbReference type="AlphaFoldDB" id="A0A9J5ZX57"/>
<keyword evidence="4" id="KW-0238">DNA-binding</keyword>
<evidence type="ECO:0000256" key="6">
    <source>
        <dbReference type="ARBA" id="ARBA00023242"/>
    </source>
</evidence>
<keyword evidence="10" id="KW-1185">Reference proteome</keyword>
<dbReference type="InterPro" id="IPR001005">
    <property type="entry name" value="SANT/Myb"/>
</dbReference>
<feature type="domain" description="HTH myb-type" evidence="8">
    <location>
        <begin position="82"/>
        <end position="136"/>
    </location>
</feature>
<dbReference type="GO" id="GO:0010597">
    <property type="term" value="P:green leaf volatile biosynthetic process"/>
    <property type="evidence" value="ECO:0007669"/>
    <property type="project" value="UniProtKB-ARBA"/>
</dbReference>
<dbReference type="SUPFAM" id="SSF46689">
    <property type="entry name" value="Homeodomain-like"/>
    <property type="match status" value="1"/>
</dbReference>
<dbReference type="GO" id="GO:0000976">
    <property type="term" value="F:transcription cis-regulatory region binding"/>
    <property type="evidence" value="ECO:0007669"/>
    <property type="project" value="UniProtKB-ARBA"/>
</dbReference>
<comment type="subcellular location">
    <subcellularLocation>
        <location evidence="1">Nucleus</location>
    </subcellularLocation>
</comment>
<evidence type="ECO:0000313" key="10">
    <source>
        <dbReference type="Proteomes" id="UP000824120"/>
    </source>
</evidence>
<dbReference type="CDD" id="cd00167">
    <property type="entry name" value="SANT"/>
    <property type="match status" value="2"/>
</dbReference>
<protein>
    <submittedName>
        <fullName evidence="9">Uncharacterized protein</fullName>
    </submittedName>
</protein>
<name>A0A9J5ZX57_SOLCO</name>
<dbReference type="FunFam" id="1.10.10.60:FF:000001">
    <property type="entry name" value="MYB-related transcription factor"/>
    <property type="match status" value="1"/>
</dbReference>
<keyword evidence="6" id="KW-0539">Nucleus</keyword>
<dbReference type="Pfam" id="PF00249">
    <property type="entry name" value="Myb_DNA-binding"/>
    <property type="match status" value="2"/>
</dbReference>
<dbReference type="PANTHER" id="PTHR47997">
    <property type="entry name" value="MYB DOMAIN PROTEIN 55"/>
    <property type="match status" value="1"/>
</dbReference>
<dbReference type="PROSITE" id="PS51294">
    <property type="entry name" value="HTH_MYB"/>
    <property type="match status" value="2"/>
</dbReference>
<evidence type="ECO:0000256" key="2">
    <source>
        <dbReference type="ARBA" id="ARBA00022737"/>
    </source>
</evidence>
<evidence type="ECO:0000256" key="5">
    <source>
        <dbReference type="ARBA" id="ARBA00023163"/>
    </source>
</evidence>
<organism evidence="9 10">
    <name type="scientific">Solanum commersonii</name>
    <name type="common">Commerson's wild potato</name>
    <name type="synonym">Commerson's nightshade</name>
    <dbReference type="NCBI Taxonomy" id="4109"/>
    <lineage>
        <taxon>Eukaryota</taxon>
        <taxon>Viridiplantae</taxon>
        <taxon>Streptophyta</taxon>
        <taxon>Embryophyta</taxon>
        <taxon>Tracheophyta</taxon>
        <taxon>Spermatophyta</taxon>
        <taxon>Magnoliopsida</taxon>
        <taxon>eudicotyledons</taxon>
        <taxon>Gunneridae</taxon>
        <taxon>Pentapetalae</taxon>
        <taxon>asterids</taxon>
        <taxon>lamiids</taxon>
        <taxon>Solanales</taxon>
        <taxon>Solanaceae</taxon>
        <taxon>Solanoideae</taxon>
        <taxon>Solaneae</taxon>
        <taxon>Solanum</taxon>
    </lineage>
</organism>
<evidence type="ECO:0000259" key="8">
    <source>
        <dbReference type="PROSITE" id="PS51294"/>
    </source>
</evidence>